<protein>
    <submittedName>
        <fullName evidence="9">MFS transporter</fullName>
    </submittedName>
</protein>
<dbReference type="SUPFAM" id="SSF103473">
    <property type="entry name" value="MFS general substrate transporter"/>
    <property type="match status" value="1"/>
</dbReference>
<evidence type="ECO:0000256" key="5">
    <source>
        <dbReference type="ARBA" id="ARBA00022989"/>
    </source>
</evidence>
<dbReference type="PANTHER" id="PTHR23513">
    <property type="entry name" value="INTEGRAL MEMBRANE EFFLUX PROTEIN-RELATED"/>
    <property type="match status" value="1"/>
</dbReference>
<feature type="transmembrane region" description="Helical" evidence="7">
    <location>
        <begin position="224"/>
        <end position="247"/>
    </location>
</feature>
<reference evidence="9 10" key="1">
    <citation type="submission" date="2020-08" db="EMBL/GenBank/DDBJ databases">
        <title>Whole genome shotgun sequence of Actinocatenispora thailandica NBRC 105041.</title>
        <authorList>
            <person name="Komaki H."/>
            <person name="Tamura T."/>
        </authorList>
    </citation>
    <scope>NUCLEOTIDE SEQUENCE [LARGE SCALE GENOMIC DNA]</scope>
    <source>
        <strain evidence="9 10">NBRC 105041</strain>
    </source>
</reference>
<dbReference type="InterPro" id="IPR010290">
    <property type="entry name" value="TM_effector"/>
</dbReference>
<dbReference type="Gene3D" id="1.20.1250.20">
    <property type="entry name" value="MFS general substrate transporter like domains"/>
    <property type="match status" value="1"/>
</dbReference>
<keyword evidence="6 7" id="KW-0472">Membrane</keyword>
<feature type="transmembrane region" description="Helical" evidence="7">
    <location>
        <begin position="110"/>
        <end position="134"/>
    </location>
</feature>
<dbReference type="Proteomes" id="UP000611640">
    <property type="component" value="Chromosome"/>
</dbReference>
<dbReference type="RefSeq" id="WP_203964180.1">
    <property type="nucleotide sequence ID" value="NZ_AP023355.1"/>
</dbReference>
<feature type="transmembrane region" description="Helical" evidence="7">
    <location>
        <begin position="16"/>
        <end position="39"/>
    </location>
</feature>
<name>A0A7R7DUN7_9ACTN</name>
<evidence type="ECO:0000256" key="1">
    <source>
        <dbReference type="ARBA" id="ARBA00004651"/>
    </source>
</evidence>
<dbReference type="InterPro" id="IPR036259">
    <property type="entry name" value="MFS_trans_sf"/>
</dbReference>
<keyword evidence="10" id="KW-1185">Reference proteome</keyword>
<evidence type="ECO:0000256" key="6">
    <source>
        <dbReference type="ARBA" id="ARBA00023136"/>
    </source>
</evidence>
<keyword evidence="4 7" id="KW-0812">Transmembrane</keyword>
<evidence type="ECO:0000313" key="10">
    <source>
        <dbReference type="Proteomes" id="UP000611640"/>
    </source>
</evidence>
<dbReference type="Pfam" id="PF05977">
    <property type="entry name" value="MFS_3"/>
    <property type="match status" value="1"/>
</dbReference>
<evidence type="ECO:0000256" key="3">
    <source>
        <dbReference type="ARBA" id="ARBA00022475"/>
    </source>
</evidence>
<feature type="transmembrane region" description="Helical" evidence="7">
    <location>
        <begin position="253"/>
        <end position="276"/>
    </location>
</feature>
<feature type="transmembrane region" description="Helical" evidence="7">
    <location>
        <begin position="51"/>
        <end position="73"/>
    </location>
</feature>
<dbReference type="AlphaFoldDB" id="A0A7R7DUN7"/>
<feature type="transmembrane region" description="Helical" evidence="7">
    <location>
        <begin position="312"/>
        <end position="332"/>
    </location>
</feature>
<evidence type="ECO:0000256" key="4">
    <source>
        <dbReference type="ARBA" id="ARBA00022692"/>
    </source>
</evidence>
<evidence type="ECO:0000313" key="9">
    <source>
        <dbReference type="EMBL" id="BCJ38086.1"/>
    </source>
</evidence>
<evidence type="ECO:0000256" key="2">
    <source>
        <dbReference type="ARBA" id="ARBA00022448"/>
    </source>
</evidence>
<keyword evidence="2" id="KW-0813">Transport</keyword>
<dbReference type="InterPro" id="IPR020846">
    <property type="entry name" value="MFS_dom"/>
</dbReference>
<accession>A0A7R7DUN7</accession>
<dbReference type="GO" id="GO:0022857">
    <property type="term" value="F:transmembrane transporter activity"/>
    <property type="evidence" value="ECO:0007669"/>
    <property type="project" value="InterPro"/>
</dbReference>
<keyword evidence="5 7" id="KW-1133">Transmembrane helix</keyword>
<dbReference type="GO" id="GO:0005886">
    <property type="term" value="C:plasma membrane"/>
    <property type="evidence" value="ECO:0007669"/>
    <property type="project" value="UniProtKB-SubCell"/>
</dbReference>
<evidence type="ECO:0000259" key="8">
    <source>
        <dbReference type="PROSITE" id="PS50850"/>
    </source>
</evidence>
<dbReference type="KEGG" id="atl:Athai_55890"/>
<gene>
    <name evidence="9" type="ORF">Athai_55890</name>
</gene>
<dbReference type="PANTHER" id="PTHR23513:SF6">
    <property type="entry name" value="MAJOR FACILITATOR SUPERFAMILY ASSOCIATED DOMAIN-CONTAINING PROTEIN"/>
    <property type="match status" value="1"/>
</dbReference>
<feature type="transmembrane region" description="Helical" evidence="7">
    <location>
        <begin position="381"/>
        <end position="400"/>
    </location>
</feature>
<organism evidence="9 10">
    <name type="scientific">Actinocatenispora thailandica</name>
    <dbReference type="NCBI Taxonomy" id="227318"/>
    <lineage>
        <taxon>Bacteria</taxon>
        <taxon>Bacillati</taxon>
        <taxon>Actinomycetota</taxon>
        <taxon>Actinomycetes</taxon>
        <taxon>Micromonosporales</taxon>
        <taxon>Micromonosporaceae</taxon>
        <taxon>Actinocatenispora</taxon>
    </lineage>
</organism>
<feature type="transmembrane region" description="Helical" evidence="7">
    <location>
        <begin position="353"/>
        <end position="375"/>
    </location>
</feature>
<dbReference type="CDD" id="cd06173">
    <property type="entry name" value="MFS_MefA_like"/>
    <property type="match status" value="1"/>
</dbReference>
<evidence type="ECO:0000256" key="7">
    <source>
        <dbReference type="SAM" id="Phobius"/>
    </source>
</evidence>
<feature type="domain" description="Major facilitator superfamily (MFS) profile" evidence="8">
    <location>
        <begin position="1"/>
        <end position="403"/>
    </location>
</feature>
<dbReference type="PROSITE" id="PS50850">
    <property type="entry name" value="MFS"/>
    <property type="match status" value="1"/>
</dbReference>
<sequence length="407" mass="41388">MTTLDRRAATGAFWRYWTASTISNVGDAVTAVALPLLAVATLHASTFQVSLIAAASYVSWLLIGLPAGVLVARLPLRGTQVAMDLLRAVALLSIPAAAALGILHLPQLVVVALVVGLASVVFFVGNSTLLPAIVPADQLTGRNSLTSGTHAATQLSGPSLGGVLVQVVGAVASLLFDVLSYLISAVLLAGLPRPRRTGDAPAGAPLRMIADGLRYVAGHRLMRSCVAAATLVNFVCGALLTLVPVFLLRTLGAAPGLVGVLMATEGVGSLLGAALTPRLARRLGSARALLLAGTVGAVLALLMPLARSGWGLLVFAAGNAGFAAGVVVLSVLTRTHRQTVTPPELLSRVMATVRFVSWGAIPLGALVAGLVASAVGNRGALALTCAVTFAAPLVLALGPVRRQRDLN</sequence>
<feature type="transmembrane region" description="Helical" evidence="7">
    <location>
        <begin position="288"/>
        <end position="306"/>
    </location>
</feature>
<keyword evidence="3" id="KW-1003">Cell membrane</keyword>
<comment type="subcellular location">
    <subcellularLocation>
        <location evidence="1">Cell membrane</location>
        <topology evidence="1">Multi-pass membrane protein</topology>
    </subcellularLocation>
</comment>
<feature type="transmembrane region" description="Helical" evidence="7">
    <location>
        <begin position="85"/>
        <end position="103"/>
    </location>
</feature>
<dbReference type="EMBL" id="AP023355">
    <property type="protein sequence ID" value="BCJ38086.1"/>
    <property type="molecule type" value="Genomic_DNA"/>
</dbReference>
<proteinExistence type="predicted"/>